<name>A0AAV1SVC1_9ROSI</name>
<dbReference type="EMBL" id="CAWUPB010001197">
    <property type="protein sequence ID" value="CAK7356768.1"/>
    <property type="molecule type" value="Genomic_DNA"/>
</dbReference>
<gene>
    <name evidence="1" type="ORF">DCAF_LOCUS27049</name>
</gene>
<organism evidence="1 2">
    <name type="scientific">Dovyalis caffra</name>
    <dbReference type="NCBI Taxonomy" id="77055"/>
    <lineage>
        <taxon>Eukaryota</taxon>
        <taxon>Viridiplantae</taxon>
        <taxon>Streptophyta</taxon>
        <taxon>Embryophyta</taxon>
        <taxon>Tracheophyta</taxon>
        <taxon>Spermatophyta</taxon>
        <taxon>Magnoliopsida</taxon>
        <taxon>eudicotyledons</taxon>
        <taxon>Gunneridae</taxon>
        <taxon>Pentapetalae</taxon>
        <taxon>rosids</taxon>
        <taxon>fabids</taxon>
        <taxon>Malpighiales</taxon>
        <taxon>Salicaceae</taxon>
        <taxon>Flacourtieae</taxon>
        <taxon>Dovyalis</taxon>
    </lineage>
</organism>
<proteinExistence type="predicted"/>
<protein>
    <submittedName>
        <fullName evidence="1">Uncharacterized protein</fullName>
    </submittedName>
</protein>
<evidence type="ECO:0000313" key="2">
    <source>
        <dbReference type="Proteomes" id="UP001314170"/>
    </source>
</evidence>
<evidence type="ECO:0000313" key="1">
    <source>
        <dbReference type="EMBL" id="CAK7356768.1"/>
    </source>
</evidence>
<dbReference type="AlphaFoldDB" id="A0AAV1SVC1"/>
<accession>A0AAV1SVC1</accession>
<comment type="caution">
    <text evidence="1">The sequence shown here is derived from an EMBL/GenBank/DDBJ whole genome shotgun (WGS) entry which is preliminary data.</text>
</comment>
<reference evidence="1 2" key="1">
    <citation type="submission" date="2024-01" db="EMBL/GenBank/DDBJ databases">
        <authorList>
            <person name="Waweru B."/>
        </authorList>
    </citation>
    <scope>NUCLEOTIDE SEQUENCE [LARGE SCALE GENOMIC DNA]</scope>
</reference>
<sequence>MHVINSLGSIRGLGLDLKASARTSKVLNGIAWVDEILRRWKTCEVFNSDEMYLSNFTPFKNMDYSTTQRMGKRSLRSSNSRSLTLYSVPARQVSTTMSRRLLSCYLVSTGWQTVEVALYAGLFGRTDIYR</sequence>
<dbReference type="Proteomes" id="UP001314170">
    <property type="component" value="Unassembled WGS sequence"/>
</dbReference>
<keyword evidence="2" id="KW-1185">Reference proteome</keyword>